<feature type="transmembrane region" description="Helical" evidence="6">
    <location>
        <begin position="389"/>
        <end position="411"/>
    </location>
</feature>
<dbReference type="KEGG" id="sphl:LPB140_04010"/>
<keyword evidence="4 6" id="KW-1133">Transmembrane helix</keyword>
<feature type="transmembrane region" description="Helical" evidence="6">
    <location>
        <begin position="58"/>
        <end position="78"/>
    </location>
</feature>
<feature type="transmembrane region" description="Helical" evidence="6">
    <location>
        <begin position="450"/>
        <end position="472"/>
    </location>
</feature>
<reference evidence="7 8" key="1">
    <citation type="submission" date="2016-11" db="EMBL/GenBank/DDBJ databases">
        <title>Sphingorhabdus sp. LPB0140, isolated from marine environment.</title>
        <authorList>
            <person name="Kim E."/>
            <person name="Yi H."/>
        </authorList>
    </citation>
    <scope>NUCLEOTIDE SEQUENCE [LARGE SCALE GENOMIC DNA]</scope>
    <source>
        <strain evidence="7 8">LPB0140</strain>
    </source>
</reference>
<feature type="transmembrane region" description="Helical" evidence="6">
    <location>
        <begin position="478"/>
        <end position="499"/>
    </location>
</feature>
<evidence type="ECO:0000313" key="7">
    <source>
        <dbReference type="EMBL" id="APG62111.1"/>
    </source>
</evidence>
<dbReference type="EMBL" id="CP018154">
    <property type="protein sequence ID" value="APG62111.1"/>
    <property type="molecule type" value="Genomic_DNA"/>
</dbReference>
<dbReference type="STRING" id="1913578.LPB140_04010"/>
<dbReference type="GO" id="GO:0005886">
    <property type="term" value="C:plasma membrane"/>
    <property type="evidence" value="ECO:0007669"/>
    <property type="project" value="UniProtKB-SubCell"/>
</dbReference>
<evidence type="ECO:0000256" key="5">
    <source>
        <dbReference type="ARBA" id="ARBA00023136"/>
    </source>
</evidence>
<feature type="transmembrane region" description="Helical" evidence="6">
    <location>
        <begin position="177"/>
        <end position="196"/>
    </location>
</feature>
<dbReference type="Proteomes" id="UP000242561">
    <property type="component" value="Chromosome"/>
</dbReference>
<evidence type="ECO:0000256" key="1">
    <source>
        <dbReference type="ARBA" id="ARBA00004651"/>
    </source>
</evidence>
<evidence type="ECO:0000256" key="6">
    <source>
        <dbReference type="SAM" id="Phobius"/>
    </source>
</evidence>
<feature type="transmembrane region" description="Helical" evidence="6">
    <location>
        <begin position="324"/>
        <end position="344"/>
    </location>
</feature>
<dbReference type="AlphaFoldDB" id="A0A1L3JAG1"/>
<feature type="transmembrane region" description="Helical" evidence="6">
    <location>
        <begin position="142"/>
        <end position="165"/>
    </location>
</feature>
<keyword evidence="2" id="KW-1003">Cell membrane</keyword>
<feature type="transmembrane region" description="Helical" evidence="6">
    <location>
        <begin position="417"/>
        <end position="438"/>
    </location>
</feature>
<name>A0A1L3JAG1_9SPHN</name>
<proteinExistence type="predicted"/>
<accession>A0A1L3JAG1</accession>
<comment type="subcellular location">
    <subcellularLocation>
        <location evidence="1">Cell membrane</location>
        <topology evidence="1">Multi-pass membrane protein</topology>
    </subcellularLocation>
</comment>
<feature type="transmembrane region" description="Helical" evidence="6">
    <location>
        <begin position="264"/>
        <end position="285"/>
    </location>
</feature>
<keyword evidence="3 6" id="KW-0812">Transmembrane</keyword>
<dbReference type="PANTHER" id="PTHR30250:SF11">
    <property type="entry name" value="O-ANTIGEN TRANSPORTER-RELATED"/>
    <property type="match status" value="1"/>
</dbReference>
<dbReference type="PANTHER" id="PTHR30250">
    <property type="entry name" value="PST FAMILY PREDICTED COLANIC ACID TRANSPORTER"/>
    <property type="match status" value="1"/>
</dbReference>
<keyword evidence="5 6" id="KW-0472">Membrane</keyword>
<protein>
    <submittedName>
        <fullName evidence="7">Uncharacterized protein</fullName>
    </submittedName>
</protein>
<evidence type="ECO:0000256" key="2">
    <source>
        <dbReference type="ARBA" id="ARBA00022475"/>
    </source>
</evidence>
<sequence length="517" mass="55560">MTQAQGANSGAINGEPAKVIDRSDVAKGAGMAALSRLGVVVEVLAQPAYTWMFGLTGYGIYVVLWAAVNIIARFLDFAMGQVLQRLVPATNDKVRAHAIVKFALLFATLMGAIAALIISLSADYVATHISSTPEQAKNMPRAIAIFAWTIPLSIFMEVATASARAMRAFGPELRLRVFWEQVARLIFAAGFFLIGFGFEGLLWAHVVSLSLIAILCVQLLGKYFDIKLLISAPVSDVWREIIHTGLAMMPSNLVRRAHNDLPPILLNFLIPGAAGATAAGLFGIARKIASIPLIVRQTFLYVLAPIASSVAAGNRRDIAPIYSFANHISLVISVPLALFLMMVAGDILTAFAPGAKAALTILLILLAARAIEAVFGPATPIIEMIGHKALPLINSAVGLILWLVFAILWVPQYGLEGMAMAVAIPVVIMTLMAVFELWQSDGISPFDSGFARGLIVTAIVCAILWGIGFLLQPFGGRIRAITLFILFWPSVWLCLRFGLDNHAKEALGKAAKKLRLI</sequence>
<dbReference type="OrthoDB" id="7417248at2"/>
<feature type="transmembrane region" description="Helical" evidence="6">
    <location>
        <begin position="99"/>
        <end position="122"/>
    </location>
</feature>
<gene>
    <name evidence="7" type="ORF">LPB140_04010</name>
</gene>
<evidence type="ECO:0000313" key="8">
    <source>
        <dbReference type="Proteomes" id="UP000242561"/>
    </source>
</evidence>
<evidence type="ECO:0000256" key="4">
    <source>
        <dbReference type="ARBA" id="ARBA00022989"/>
    </source>
</evidence>
<dbReference type="InterPro" id="IPR050833">
    <property type="entry name" value="Poly_Biosynth_Transport"/>
</dbReference>
<organism evidence="7 8">
    <name type="scientific">Sphingorhabdus lutea</name>
    <dbReference type="NCBI Taxonomy" id="1913578"/>
    <lineage>
        <taxon>Bacteria</taxon>
        <taxon>Pseudomonadati</taxon>
        <taxon>Pseudomonadota</taxon>
        <taxon>Alphaproteobacteria</taxon>
        <taxon>Sphingomonadales</taxon>
        <taxon>Sphingomonadaceae</taxon>
        <taxon>Sphingorhabdus</taxon>
    </lineage>
</organism>
<dbReference type="RefSeq" id="WP_072558761.1">
    <property type="nucleotide sequence ID" value="NZ_CP018154.1"/>
</dbReference>
<evidence type="ECO:0000256" key="3">
    <source>
        <dbReference type="ARBA" id="ARBA00022692"/>
    </source>
</evidence>
<keyword evidence="8" id="KW-1185">Reference proteome</keyword>